<evidence type="ECO:0000256" key="1">
    <source>
        <dbReference type="ARBA" id="ARBA00006717"/>
    </source>
</evidence>
<evidence type="ECO:0000256" key="3">
    <source>
        <dbReference type="ARBA" id="ARBA00023152"/>
    </source>
</evidence>
<dbReference type="GO" id="GO:0016791">
    <property type="term" value="F:phosphatase activity"/>
    <property type="evidence" value="ECO:0007669"/>
    <property type="project" value="UniProtKB-ARBA"/>
</dbReference>
<dbReference type="GO" id="GO:0004619">
    <property type="term" value="F:phosphoglycerate mutase activity"/>
    <property type="evidence" value="ECO:0007669"/>
    <property type="project" value="UniProtKB-EC"/>
</dbReference>
<keyword evidence="4" id="KW-0413">Isomerase</keyword>
<name>A0A0P5VRT5_9CRUS</name>
<sequence length="204" mass="23200">MITSFFQCLSSSMSLLNSIFTEISIKPSTETILLVPSTFSMTDHYDLVDHFSEIQENTGFQFQIWRRSFDVPPPPLEESSEFYKIIMDDPRYAVEPSKDEFPLFESLKLTIQRTLPYWNDVIVPQIKEGKSILIAAHGNSLRGIVKHLDNMSEDAIMGLNLPTGIPFVYELDENLKPITSMQFLGDEETVRKAMEAVANQGKAK</sequence>
<proteinExistence type="inferred from homology"/>
<dbReference type="Gene3D" id="3.40.50.1240">
    <property type="entry name" value="Phosphoglycerate mutase-like"/>
    <property type="match status" value="1"/>
</dbReference>
<dbReference type="InterPro" id="IPR029033">
    <property type="entry name" value="His_PPase_superfam"/>
</dbReference>
<organism evidence="5">
    <name type="scientific">Daphnia magna</name>
    <dbReference type="NCBI Taxonomy" id="35525"/>
    <lineage>
        <taxon>Eukaryota</taxon>
        <taxon>Metazoa</taxon>
        <taxon>Ecdysozoa</taxon>
        <taxon>Arthropoda</taxon>
        <taxon>Crustacea</taxon>
        <taxon>Branchiopoda</taxon>
        <taxon>Diplostraca</taxon>
        <taxon>Cladocera</taxon>
        <taxon>Anomopoda</taxon>
        <taxon>Daphniidae</taxon>
        <taxon>Daphnia</taxon>
    </lineage>
</organism>
<dbReference type="OrthoDB" id="354304at2759"/>
<protein>
    <recommendedName>
        <fullName evidence="2">phosphoglycerate mutase (2,3-diphosphoglycerate-dependent)</fullName>
        <ecNumber evidence="2">5.4.2.11</ecNumber>
    </recommendedName>
</protein>
<evidence type="ECO:0000313" key="5">
    <source>
        <dbReference type="EMBL" id="JAL55669.1"/>
    </source>
</evidence>
<dbReference type="EC" id="5.4.2.11" evidence="2"/>
<dbReference type="CDD" id="cd07067">
    <property type="entry name" value="HP_PGM_like"/>
    <property type="match status" value="1"/>
</dbReference>
<dbReference type="EMBL" id="GDIQ01096057">
    <property type="protein sequence ID" value="JAL55669.1"/>
    <property type="molecule type" value="Transcribed_RNA"/>
</dbReference>
<accession>A0A0P5VRT5</accession>
<reference evidence="5" key="1">
    <citation type="submission" date="2015-10" db="EMBL/GenBank/DDBJ databases">
        <title>EvidentialGene: Evidence-directed Construction of Complete mRNA Transcriptomes without Genomes.</title>
        <authorList>
            <person name="Gilbert D.G."/>
        </authorList>
    </citation>
    <scope>NUCLEOTIDE SEQUENCE</scope>
</reference>
<dbReference type="InterPro" id="IPR005952">
    <property type="entry name" value="Phosphogly_mut1"/>
</dbReference>
<dbReference type="GO" id="GO:0006096">
    <property type="term" value="P:glycolytic process"/>
    <property type="evidence" value="ECO:0007669"/>
    <property type="project" value="UniProtKB-KW"/>
</dbReference>
<dbReference type="InterPro" id="IPR013078">
    <property type="entry name" value="His_Pase_superF_clade-1"/>
</dbReference>
<comment type="similarity">
    <text evidence="1">Belongs to the phosphoglycerate mutase family. BPG-dependent PGAM subfamily.</text>
</comment>
<keyword evidence="3" id="KW-0324">Glycolysis</keyword>
<dbReference type="AlphaFoldDB" id="A0A0P5VRT5"/>
<dbReference type="SUPFAM" id="SSF53254">
    <property type="entry name" value="Phosphoglycerate mutase-like"/>
    <property type="match status" value="1"/>
</dbReference>
<evidence type="ECO:0000256" key="4">
    <source>
        <dbReference type="ARBA" id="ARBA00023235"/>
    </source>
</evidence>
<dbReference type="NCBIfam" id="TIGR01258">
    <property type="entry name" value="pgm_1"/>
    <property type="match status" value="1"/>
</dbReference>
<evidence type="ECO:0000256" key="2">
    <source>
        <dbReference type="ARBA" id="ARBA00012028"/>
    </source>
</evidence>
<dbReference type="PANTHER" id="PTHR11931">
    <property type="entry name" value="PHOSPHOGLYCERATE MUTASE"/>
    <property type="match status" value="1"/>
</dbReference>